<evidence type="ECO:0000313" key="3">
    <source>
        <dbReference type="Proteomes" id="UP000596660"/>
    </source>
</evidence>
<keyword evidence="3" id="KW-1185">Reference proteome</keyword>
<reference evidence="2" key="1">
    <citation type="journal article" date="2017" name="Nature">
        <title>The genome of Chenopodium quinoa.</title>
        <authorList>
            <person name="Jarvis D.E."/>
            <person name="Ho Y.S."/>
            <person name="Lightfoot D.J."/>
            <person name="Schmoeckel S.M."/>
            <person name="Li B."/>
            <person name="Borm T.J.A."/>
            <person name="Ohyanagi H."/>
            <person name="Mineta K."/>
            <person name="Michell C.T."/>
            <person name="Saber N."/>
            <person name="Kharbatia N.M."/>
            <person name="Rupper R.R."/>
            <person name="Sharp A.R."/>
            <person name="Dally N."/>
            <person name="Boughton B.A."/>
            <person name="Woo Y.H."/>
            <person name="Gao G."/>
            <person name="Schijlen E.G.W.M."/>
            <person name="Guo X."/>
            <person name="Momin A.A."/>
            <person name="Negrao S."/>
            <person name="Al-Babili S."/>
            <person name="Gehring C."/>
            <person name="Roessner U."/>
            <person name="Jung C."/>
            <person name="Murphy K."/>
            <person name="Arold S.T."/>
            <person name="Gojobori T."/>
            <person name="van der Linden C.G."/>
            <person name="van Loo E.N."/>
            <person name="Jellen E.N."/>
            <person name="Maughan P.J."/>
            <person name="Tester M."/>
        </authorList>
    </citation>
    <scope>NUCLEOTIDE SEQUENCE [LARGE SCALE GENOMIC DNA]</scope>
    <source>
        <strain evidence="2">cv. PI 614886</strain>
    </source>
</reference>
<sequence length="286" mass="32001">MESRPLDVSQDPTSPYYIHPSDNPGMRLVSDKFDGNGYGDWKRSMIISLSAKNKLGFVDGSIVKPSAESVEFKAWGRCNSMLISWILGVLDHNLDRKQAINVLTQGADNVSTFYTKIKRLWDQLDDVDPLPFCHCSNCTCLIAQSCQRQYFVDATSSSSISCLMQEEKHIQLYKDPRPSSASDSADAMAFAVNRNRFNDSMQRCYKLHGYPPNHFKNDDKNKKIAAVLQSNDSVPEYTFDDQGRMVIAADQTQHIMHMLIQHKPVSDSTVGQSSSSANVGKFANVA</sequence>
<evidence type="ECO:0000313" key="2">
    <source>
        <dbReference type="EnsemblPlants" id="AUR62024138-RA:cds"/>
    </source>
</evidence>
<organism evidence="2 3">
    <name type="scientific">Chenopodium quinoa</name>
    <name type="common">Quinoa</name>
    <dbReference type="NCBI Taxonomy" id="63459"/>
    <lineage>
        <taxon>Eukaryota</taxon>
        <taxon>Viridiplantae</taxon>
        <taxon>Streptophyta</taxon>
        <taxon>Embryophyta</taxon>
        <taxon>Tracheophyta</taxon>
        <taxon>Spermatophyta</taxon>
        <taxon>Magnoliopsida</taxon>
        <taxon>eudicotyledons</taxon>
        <taxon>Gunneridae</taxon>
        <taxon>Pentapetalae</taxon>
        <taxon>Caryophyllales</taxon>
        <taxon>Chenopodiaceae</taxon>
        <taxon>Chenopodioideae</taxon>
        <taxon>Atripliceae</taxon>
        <taxon>Chenopodium</taxon>
    </lineage>
</organism>
<proteinExistence type="predicted"/>
<dbReference type="Proteomes" id="UP000596660">
    <property type="component" value="Unplaced"/>
</dbReference>
<dbReference type="PANTHER" id="PTHR37610:SF102">
    <property type="entry name" value="RETROTRANSPOSON COPIA-LIKE N-TERMINAL DOMAIN-CONTAINING PROTEIN"/>
    <property type="match status" value="1"/>
</dbReference>
<reference evidence="2" key="2">
    <citation type="submission" date="2021-03" db="UniProtKB">
        <authorList>
            <consortium name="EnsemblPlants"/>
        </authorList>
    </citation>
    <scope>IDENTIFICATION</scope>
</reference>
<protein>
    <recommendedName>
        <fullName evidence="1">Retrotransposon Copia-like N-terminal domain-containing protein</fullName>
    </recommendedName>
</protein>
<dbReference type="EnsemblPlants" id="AUR62024138-RA">
    <property type="protein sequence ID" value="AUR62024138-RA:cds"/>
    <property type="gene ID" value="AUR62024138"/>
</dbReference>
<dbReference type="Gramene" id="AUR62024138-RA">
    <property type="protein sequence ID" value="AUR62024138-RA:cds"/>
    <property type="gene ID" value="AUR62024138"/>
</dbReference>
<dbReference type="PANTHER" id="PTHR37610">
    <property type="entry name" value="CCHC-TYPE DOMAIN-CONTAINING PROTEIN"/>
    <property type="match status" value="1"/>
</dbReference>
<dbReference type="Pfam" id="PF14244">
    <property type="entry name" value="Retrotran_gag_3"/>
    <property type="match status" value="1"/>
</dbReference>
<evidence type="ECO:0000259" key="1">
    <source>
        <dbReference type="Pfam" id="PF14244"/>
    </source>
</evidence>
<accession>A0A803M6R5</accession>
<feature type="domain" description="Retrotransposon Copia-like N-terminal" evidence="1">
    <location>
        <begin position="19"/>
        <end position="66"/>
    </location>
</feature>
<dbReference type="AlphaFoldDB" id="A0A803M6R5"/>
<dbReference type="OMA" id="TTHANPC"/>
<name>A0A803M6R5_CHEQI</name>
<dbReference type="InterPro" id="IPR029472">
    <property type="entry name" value="Copia-like_N"/>
</dbReference>